<dbReference type="InterPro" id="IPR016039">
    <property type="entry name" value="Thiolase-like"/>
</dbReference>
<dbReference type="Pfam" id="PF22691">
    <property type="entry name" value="Thiolase_C_1"/>
    <property type="match status" value="1"/>
</dbReference>
<gene>
    <name evidence="4" type="ORF">NCS_10616</name>
</gene>
<dbReference type="InterPro" id="IPR055140">
    <property type="entry name" value="Thiolase_C_2"/>
</dbReference>
<keyword evidence="1" id="KW-0414">Isoprene biosynthesis</keyword>
<evidence type="ECO:0000313" key="5">
    <source>
        <dbReference type="Proteomes" id="UP000230607"/>
    </source>
</evidence>
<dbReference type="OrthoDB" id="167534at2157"/>
<dbReference type="GO" id="GO:0008299">
    <property type="term" value="P:isoprenoid biosynthetic process"/>
    <property type="evidence" value="ECO:0007669"/>
    <property type="project" value="UniProtKB-KW"/>
</dbReference>
<name>A0A2H1FDS5_9ARCH</name>
<evidence type="ECO:0000259" key="2">
    <source>
        <dbReference type="Pfam" id="PF00108"/>
    </source>
</evidence>
<dbReference type="RefSeq" id="WP_157926882.1">
    <property type="nucleotide sequence ID" value="NZ_LT841358.1"/>
</dbReference>
<dbReference type="EMBL" id="LT841358">
    <property type="protein sequence ID" value="SMH70809.1"/>
    <property type="molecule type" value="Genomic_DNA"/>
</dbReference>
<sequence>MKKVAIVAVGITKFNKSEKPLESLMLSSIRPIFENTRNLEQDDIDVLLTSTNANRNYLANIISELSGIKPRISHSVESLCNSGTNSLVSAYAYVSSGLADVALVVGADKSDNPGLVLNWDMSRGEYRHPIFWSSMFTSAHMRKYGTTLEDLAYVSVKNHRNALDNPHAYFEKPFSLDDVMRSKNLTENLRLLDCSMPCDGAASVLVCSEEKAKKFTDMPIWISGIGQKTISASFTKNNDLASMESTKSAVGDAYRMSNKTACDIDVVELHDAFSICEIIELEDMGFCRNGHGSKLVRDLHDTNNKKVNPRGGLIGAGHPLGATGIAQVVEIHQQLSGKAGKRQVDGAQTGLVHNMSAGSTSSTVLVLEV</sequence>
<accession>A0A2H1FDS5</accession>
<dbReference type="GO" id="GO:0016747">
    <property type="term" value="F:acyltransferase activity, transferring groups other than amino-acyl groups"/>
    <property type="evidence" value="ECO:0007669"/>
    <property type="project" value="InterPro"/>
</dbReference>
<dbReference type="Gene3D" id="3.40.47.10">
    <property type="match status" value="1"/>
</dbReference>
<dbReference type="InterPro" id="IPR002155">
    <property type="entry name" value="Thiolase"/>
</dbReference>
<evidence type="ECO:0000259" key="3">
    <source>
        <dbReference type="Pfam" id="PF22691"/>
    </source>
</evidence>
<evidence type="ECO:0000313" key="4">
    <source>
        <dbReference type="EMBL" id="SMH70809.1"/>
    </source>
</evidence>
<reference evidence="5" key="1">
    <citation type="submission" date="2017-03" db="EMBL/GenBank/DDBJ databases">
        <authorList>
            <person name="Herbold C."/>
        </authorList>
    </citation>
    <scope>NUCLEOTIDE SEQUENCE [LARGE SCALE GENOMIC DNA]</scope>
</reference>
<dbReference type="PANTHER" id="PTHR42870:SF6">
    <property type="entry name" value="ACETYL-COA C-ACYLTRANSFERASE"/>
    <property type="match status" value="1"/>
</dbReference>
<dbReference type="InterPro" id="IPR020616">
    <property type="entry name" value="Thiolase_N"/>
</dbReference>
<dbReference type="Pfam" id="PF00108">
    <property type="entry name" value="Thiolase_N"/>
    <property type="match status" value="1"/>
</dbReference>
<dbReference type="PANTHER" id="PTHR42870">
    <property type="entry name" value="ACETYL-COA C-ACETYLTRANSFERASE"/>
    <property type="match status" value="1"/>
</dbReference>
<protein>
    <submittedName>
        <fullName evidence="4">Thiolase, C-terminal domain protein</fullName>
    </submittedName>
</protein>
<dbReference type="PIRSF" id="PIRSF000429">
    <property type="entry name" value="Ac-CoA_Ac_transf"/>
    <property type="match status" value="1"/>
</dbReference>
<dbReference type="AlphaFoldDB" id="A0A2H1FDS5"/>
<dbReference type="SUPFAM" id="SSF53901">
    <property type="entry name" value="Thiolase-like"/>
    <property type="match status" value="2"/>
</dbReference>
<feature type="domain" description="Thiolase C-terminal" evidence="3">
    <location>
        <begin position="226"/>
        <end position="368"/>
    </location>
</feature>
<keyword evidence="5" id="KW-1185">Reference proteome</keyword>
<evidence type="ECO:0000256" key="1">
    <source>
        <dbReference type="ARBA" id="ARBA00023229"/>
    </source>
</evidence>
<proteinExistence type="predicted"/>
<feature type="domain" description="Thiolase N-terminal" evidence="2">
    <location>
        <begin position="4"/>
        <end position="210"/>
    </location>
</feature>
<dbReference type="Proteomes" id="UP000230607">
    <property type="component" value="Chromosome 1"/>
</dbReference>
<dbReference type="CDD" id="cd00829">
    <property type="entry name" value="SCP-x_thiolase"/>
    <property type="match status" value="1"/>
</dbReference>
<organism evidence="4 5">
    <name type="scientific">Candidatus Nitrosotalea okcheonensis</name>
    <dbReference type="NCBI Taxonomy" id="1903276"/>
    <lineage>
        <taxon>Archaea</taxon>
        <taxon>Nitrososphaerota</taxon>
        <taxon>Nitrososphaeria</taxon>
        <taxon>Nitrosotaleales</taxon>
        <taxon>Nitrosotaleaceae</taxon>
        <taxon>Nitrosotalea</taxon>
    </lineage>
</organism>